<dbReference type="InterPro" id="IPR001647">
    <property type="entry name" value="HTH_TetR"/>
</dbReference>
<feature type="DNA-binding region" description="H-T-H motif" evidence="5">
    <location>
        <begin position="29"/>
        <end position="48"/>
    </location>
</feature>
<evidence type="ECO:0000313" key="7">
    <source>
        <dbReference type="EMBL" id="AEG92813.1"/>
    </source>
</evidence>
<dbReference type="GO" id="GO:0003677">
    <property type="term" value="F:DNA binding"/>
    <property type="evidence" value="ECO:0007669"/>
    <property type="project" value="UniProtKB-UniRule"/>
</dbReference>
<sequence length="204" mass="21889">MGRQKTFSDDEVLEGVADVFAANGFKGTSVQMLADACGLGKQSLYNSFGDKQNLYLKALDCSAARYASVVNEMDRAPDGRSAIRLFFERVLGSCVSQDPAEQACIVSAGLLEGVADPRISEALRGKWAYSHDVLRTAVRRGQADGSIASADDPGELADVLMALMGGLRINARAVEDPKRLQKTLARVLSVLDTAPAPSRKKQPR</sequence>
<dbReference type="HOGENOM" id="CLU_069356_28_0_4"/>
<dbReference type="PANTHER" id="PTHR47506">
    <property type="entry name" value="TRANSCRIPTIONAL REGULATORY PROTEIN"/>
    <property type="match status" value="1"/>
</dbReference>
<dbReference type="KEGG" id="rta:Rta_17230"/>
<dbReference type="OrthoDB" id="270177at2"/>
<dbReference type="InterPro" id="IPR036271">
    <property type="entry name" value="Tet_transcr_reg_TetR-rel_C_sf"/>
</dbReference>
<dbReference type="PANTHER" id="PTHR47506:SF1">
    <property type="entry name" value="HTH-TYPE TRANSCRIPTIONAL REGULATOR YJDC"/>
    <property type="match status" value="1"/>
</dbReference>
<dbReference type="PATRIC" id="fig|365046.3.peg.1756"/>
<dbReference type="AlphaFoldDB" id="F5XVQ0"/>
<dbReference type="SUPFAM" id="SSF46689">
    <property type="entry name" value="Homeodomain-like"/>
    <property type="match status" value="1"/>
</dbReference>
<name>F5XVQ0_RAMTT</name>
<dbReference type="PRINTS" id="PR00455">
    <property type="entry name" value="HTHTETR"/>
</dbReference>
<reference evidence="7 8" key="2">
    <citation type="journal article" date="2011" name="PLoS ONE">
        <title>The Cyst-Dividing Bacterium Ramlibacter tataouinensis TTB310 Genome Reveals a Well-Stocked Toolbox for Adaptation to a Desert Environment.</title>
        <authorList>
            <person name="De Luca G."/>
            <person name="Barakat M."/>
            <person name="Ortet P."/>
            <person name="Fochesato S."/>
            <person name="Jourlin-Castelli C."/>
            <person name="Ansaldi M."/>
            <person name="Py B."/>
            <person name="Fichant G."/>
            <person name="Coutinho P.M."/>
            <person name="Voulhoux R."/>
            <person name="Bastien O."/>
            <person name="Marechal E."/>
            <person name="Henrissat B."/>
            <person name="Quentin Y."/>
            <person name="Noirot P."/>
            <person name="Filloux A."/>
            <person name="Mejean V."/>
            <person name="Dubow M.S."/>
            <person name="Barras F."/>
            <person name="Barbe V."/>
            <person name="Weissenbach J."/>
            <person name="Mihalcescu I."/>
            <person name="Vermeglio A."/>
            <person name="Achouak W."/>
            <person name="Heulin T."/>
        </authorList>
    </citation>
    <scope>NUCLEOTIDE SEQUENCE [LARGE SCALE GENOMIC DNA]</scope>
    <source>
        <strain evidence="8">ATCC BAA-407 / DSM 14655 / LMG 21543 / TTB310</strain>
    </source>
</reference>
<evidence type="ECO:0000259" key="6">
    <source>
        <dbReference type="PROSITE" id="PS50977"/>
    </source>
</evidence>
<dbReference type="Pfam" id="PF00440">
    <property type="entry name" value="TetR_N"/>
    <property type="match status" value="1"/>
</dbReference>
<dbReference type="InterPro" id="IPR039538">
    <property type="entry name" value="BetI_C"/>
</dbReference>
<dbReference type="InterPro" id="IPR009057">
    <property type="entry name" value="Homeodomain-like_sf"/>
</dbReference>
<protein>
    <submittedName>
        <fullName evidence="7">Transcriptional regulator, TetR family-like protein</fullName>
    </submittedName>
</protein>
<evidence type="ECO:0000313" key="8">
    <source>
        <dbReference type="Proteomes" id="UP000008385"/>
    </source>
</evidence>
<keyword evidence="2" id="KW-0805">Transcription regulation</keyword>
<keyword evidence="1" id="KW-0678">Repressor</keyword>
<dbReference type="SUPFAM" id="SSF48498">
    <property type="entry name" value="Tetracyclin repressor-like, C-terminal domain"/>
    <property type="match status" value="1"/>
</dbReference>
<evidence type="ECO:0000256" key="3">
    <source>
        <dbReference type="ARBA" id="ARBA00023125"/>
    </source>
</evidence>
<evidence type="ECO:0000256" key="5">
    <source>
        <dbReference type="PROSITE-ProRule" id="PRU00335"/>
    </source>
</evidence>
<dbReference type="RefSeq" id="WP_013901045.1">
    <property type="nucleotide sequence ID" value="NC_015677.1"/>
</dbReference>
<accession>F5XVQ0</accession>
<dbReference type="Gene3D" id="1.10.357.10">
    <property type="entry name" value="Tetracycline Repressor, domain 2"/>
    <property type="match status" value="1"/>
</dbReference>
<dbReference type="STRING" id="365046.Rta_17230"/>
<gene>
    <name evidence="7" type="ordered locus">Rta_17230</name>
</gene>
<dbReference type="EMBL" id="CP000245">
    <property type="protein sequence ID" value="AEG92813.1"/>
    <property type="molecule type" value="Genomic_DNA"/>
</dbReference>
<dbReference type="eggNOG" id="COG1309">
    <property type="taxonomic scope" value="Bacteria"/>
</dbReference>
<dbReference type="PROSITE" id="PS50977">
    <property type="entry name" value="HTH_TETR_2"/>
    <property type="match status" value="1"/>
</dbReference>
<evidence type="ECO:0000256" key="1">
    <source>
        <dbReference type="ARBA" id="ARBA00022491"/>
    </source>
</evidence>
<keyword evidence="8" id="KW-1185">Reference proteome</keyword>
<proteinExistence type="predicted"/>
<dbReference type="Proteomes" id="UP000008385">
    <property type="component" value="Chromosome"/>
</dbReference>
<evidence type="ECO:0000256" key="4">
    <source>
        <dbReference type="ARBA" id="ARBA00023163"/>
    </source>
</evidence>
<evidence type="ECO:0000256" key="2">
    <source>
        <dbReference type="ARBA" id="ARBA00023015"/>
    </source>
</evidence>
<organism evidence="7 8">
    <name type="scientific">Ramlibacter tataouinensis (strain ATCC BAA-407 / DSM 14655 / LMG 21543 / TTB310)</name>
    <dbReference type="NCBI Taxonomy" id="365046"/>
    <lineage>
        <taxon>Bacteria</taxon>
        <taxon>Pseudomonadati</taxon>
        <taxon>Pseudomonadota</taxon>
        <taxon>Betaproteobacteria</taxon>
        <taxon>Burkholderiales</taxon>
        <taxon>Comamonadaceae</taxon>
        <taxon>Ramlibacter</taxon>
    </lineage>
</organism>
<keyword evidence="3 5" id="KW-0238">DNA-binding</keyword>
<dbReference type="Gene3D" id="1.10.10.60">
    <property type="entry name" value="Homeodomain-like"/>
    <property type="match status" value="1"/>
</dbReference>
<keyword evidence="4" id="KW-0804">Transcription</keyword>
<reference evidence="8" key="1">
    <citation type="submission" date="2006-01" db="EMBL/GenBank/DDBJ databases">
        <title>Genome of the cyst-dividing bacterium Ramlibacter tataouinensis.</title>
        <authorList>
            <person name="Barakat M."/>
            <person name="Ortet P."/>
            <person name="De Luca G."/>
            <person name="Jourlin-Castelli C."/>
            <person name="Ansaldi M."/>
            <person name="Py B."/>
            <person name="Fichant G."/>
            <person name="Coutinho P."/>
            <person name="Voulhoux R."/>
            <person name="Bastien O."/>
            <person name="Roy S."/>
            <person name="Marechal E."/>
            <person name="Henrissat B."/>
            <person name="Quentin Y."/>
            <person name="Noirot P."/>
            <person name="Filloux A."/>
            <person name="Mejean V."/>
            <person name="DuBow M."/>
            <person name="Barras F."/>
            <person name="Heulin T."/>
        </authorList>
    </citation>
    <scope>NUCLEOTIDE SEQUENCE [LARGE SCALE GENOMIC DNA]</scope>
    <source>
        <strain evidence="8">ATCC BAA-407 / DSM 14655 / LMG 21543 / TTB310</strain>
    </source>
</reference>
<feature type="domain" description="HTH tetR-type" evidence="6">
    <location>
        <begin position="6"/>
        <end position="66"/>
    </location>
</feature>
<dbReference type="Pfam" id="PF13977">
    <property type="entry name" value="TetR_C_6"/>
    <property type="match status" value="1"/>
</dbReference>